<dbReference type="GO" id="GO:0016485">
    <property type="term" value="P:protein processing"/>
    <property type="evidence" value="ECO:0007669"/>
    <property type="project" value="TreeGrafter"/>
</dbReference>
<name>G0EE39_PYRF1</name>
<protein>
    <submittedName>
        <fullName evidence="5">Hydrogenase maturation protease</fullName>
    </submittedName>
</protein>
<keyword evidence="6" id="KW-1185">Reference proteome</keyword>
<dbReference type="GO" id="GO:0004190">
    <property type="term" value="F:aspartic-type endopeptidase activity"/>
    <property type="evidence" value="ECO:0007669"/>
    <property type="project" value="UniProtKB-KW"/>
</dbReference>
<dbReference type="Gene3D" id="3.40.50.1450">
    <property type="entry name" value="HybD-like"/>
    <property type="match status" value="1"/>
</dbReference>
<reference evidence="5 6" key="1">
    <citation type="journal article" date="2011" name="Stand. Genomic Sci.">
        <title>Complete genome sequence of the hyperthermophilic chemolithoautotroph Pyrolobus fumarii type strain (1A).</title>
        <authorList>
            <person name="Anderson I."/>
            <person name="Goker M."/>
            <person name="Nolan M."/>
            <person name="Lucas S."/>
            <person name="Hammon N."/>
            <person name="Deshpande S."/>
            <person name="Cheng J.F."/>
            <person name="Tapia R."/>
            <person name="Han C."/>
            <person name="Goodwin L."/>
            <person name="Pitluck S."/>
            <person name="Huntemann M."/>
            <person name="Liolios K."/>
            <person name="Ivanova N."/>
            <person name="Pagani I."/>
            <person name="Mavromatis K."/>
            <person name="Ovchinikova G."/>
            <person name="Pati A."/>
            <person name="Chen A."/>
            <person name="Palaniappan K."/>
            <person name="Land M."/>
            <person name="Hauser L."/>
            <person name="Brambilla E.M."/>
            <person name="Huber H."/>
            <person name="Yasawong M."/>
            <person name="Rohde M."/>
            <person name="Spring S."/>
            <person name="Abt B."/>
            <person name="Sikorski J."/>
            <person name="Wirth R."/>
            <person name="Detter J.C."/>
            <person name="Woyke T."/>
            <person name="Bristow J."/>
            <person name="Eisen J.A."/>
            <person name="Markowitz V."/>
            <person name="Hugenholtz P."/>
            <person name="Kyrpides N.C."/>
            <person name="Klenk H.P."/>
            <person name="Lapidus A."/>
        </authorList>
    </citation>
    <scope>NUCLEOTIDE SEQUENCE [LARGE SCALE GENOMIC DNA]</scope>
    <source>
        <strain evidence="6">DSM 11204 / 1A</strain>
    </source>
</reference>
<dbReference type="CDD" id="cd00518">
    <property type="entry name" value="H2MP"/>
    <property type="match status" value="1"/>
</dbReference>
<dbReference type="EMBL" id="CP002838">
    <property type="protein sequence ID" value="AEM37955.1"/>
    <property type="molecule type" value="Genomic_DNA"/>
</dbReference>
<dbReference type="AlphaFoldDB" id="G0EE39"/>
<accession>G0EE39</accession>
<dbReference type="PANTHER" id="PTHR30302:SF1">
    <property type="entry name" value="HYDROGENASE 2 MATURATION PROTEASE"/>
    <property type="match status" value="1"/>
</dbReference>
<sequence length="185" mass="19893">MSELRKPLVIGAGNPMFADDAVGYCVARILEECLEPRDSIDVLALQALDPGVVAYFEGHDPIVIVDAVDPATMPSGARIVTYEIDPRKLSLNELAESLTEASSHEANPVNLALIAHASGTLEGRMFFVGLRIHRIELGGGISHEGCMSIQRGVEEVLRILRETGTRASLIGGCSEQILRKECACP</sequence>
<dbReference type="InterPro" id="IPR000671">
    <property type="entry name" value="Peptidase_A31"/>
</dbReference>
<dbReference type="PANTHER" id="PTHR30302">
    <property type="entry name" value="HYDROGENASE 1 MATURATION PROTEASE"/>
    <property type="match status" value="1"/>
</dbReference>
<evidence type="ECO:0000256" key="2">
    <source>
        <dbReference type="ARBA" id="ARBA00022670"/>
    </source>
</evidence>
<dbReference type="Proteomes" id="UP000001037">
    <property type="component" value="Chromosome"/>
</dbReference>
<comment type="similarity">
    <text evidence="1">Belongs to the peptidase A31 family.</text>
</comment>
<proteinExistence type="inferred from homology"/>
<evidence type="ECO:0000313" key="5">
    <source>
        <dbReference type="EMBL" id="AEM37955.1"/>
    </source>
</evidence>
<dbReference type="NCBIfam" id="TIGR00072">
    <property type="entry name" value="hydrog_prot"/>
    <property type="match status" value="1"/>
</dbReference>
<dbReference type="eggNOG" id="arCOG04429">
    <property type="taxonomic scope" value="Archaea"/>
</dbReference>
<dbReference type="GeneID" id="25394816"/>
<organism evidence="5 6">
    <name type="scientific">Pyrolobus fumarii (strain DSM 11204 / 1A)</name>
    <dbReference type="NCBI Taxonomy" id="694429"/>
    <lineage>
        <taxon>Archaea</taxon>
        <taxon>Thermoproteota</taxon>
        <taxon>Thermoprotei</taxon>
        <taxon>Desulfurococcales</taxon>
        <taxon>Pyrodictiaceae</taxon>
        <taxon>Pyrolobus</taxon>
    </lineage>
</organism>
<dbReference type="KEGG" id="pfm:Pyrfu_0083"/>
<dbReference type="GO" id="GO:0008047">
    <property type="term" value="F:enzyme activator activity"/>
    <property type="evidence" value="ECO:0007669"/>
    <property type="project" value="InterPro"/>
</dbReference>
<dbReference type="SUPFAM" id="SSF53163">
    <property type="entry name" value="HybD-like"/>
    <property type="match status" value="1"/>
</dbReference>
<dbReference type="HOGENOM" id="CLU_1458244_0_0_2"/>
<dbReference type="InParanoid" id="G0EE39"/>
<keyword evidence="3" id="KW-0064">Aspartyl protease</keyword>
<dbReference type="InterPro" id="IPR023430">
    <property type="entry name" value="Pept_HybD-like_dom_sf"/>
</dbReference>
<dbReference type="RefSeq" id="WP_014025632.1">
    <property type="nucleotide sequence ID" value="NC_015931.1"/>
</dbReference>
<keyword evidence="2 5" id="KW-0645">Protease</keyword>
<dbReference type="OrthoDB" id="44145at2157"/>
<evidence type="ECO:0000256" key="1">
    <source>
        <dbReference type="ARBA" id="ARBA00006814"/>
    </source>
</evidence>
<evidence type="ECO:0000256" key="3">
    <source>
        <dbReference type="ARBA" id="ARBA00022750"/>
    </source>
</evidence>
<keyword evidence="4" id="KW-0378">Hydrolase</keyword>
<gene>
    <name evidence="5" type="ordered locus">Pyrfu_0083</name>
</gene>
<evidence type="ECO:0000313" key="6">
    <source>
        <dbReference type="Proteomes" id="UP000001037"/>
    </source>
</evidence>
<evidence type="ECO:0000256" key="4">
    <source>
        <dbReference type="ARBA" id="ARBA00022801"/>
    </source>
</evidence>
<dbReference type="STRING" id="694429.Pyrfu_0083"/>